<gene>
    <name evidence="1" type="ORF">C1752_02815</name>
</gene>
<reference evidence="1 2" key="1">
    <citation type="journal article" date="2018" name="Sci. Rep.">
        <title>A novel species of the marine cyanobacterium Acaryochloris with a unique pigment content and lifestyle.</title>
        <authorList>
            <person name="Partensky F."/>
            <person name="Six C."/>
            <person name="Ratin M."/>
            <person name="Garczarek L."/>
            <person name="Vaulot D."/>
            <person name="Probert I."/>
            <person name="Calteau A."/>
            <person name="Gourvil P."/>
            <person name="Marie D."/>
            <person name="Grebert T."/>
            <person name="Bouchier C."/>
            <person name="Le Panse S."/>
            <person name="Gachenot M."/>
            <person name="Rodriguez F."/>
            <person name="Garrido J.L."/>
        </authorList>
    </citation>
    <scope>NUCLEOTIDE SEQUENCE [LARGE SCALE GENOMIC DNA]</scope>
    <source>
        <strain evidence="1 2">RCC1774</strain>
    </source>
</reference>
<evidence type="ECO:0000313" key="1">
    <source>
        <dbReference type="EMBL" id="PZD73136.1"/>
    </source>
</evidence>
<organism evidence="1 2">
    <name type="scientific">Acaryochloris thomasi RCC1774</name>
    <dbReference type="NCBI Taxonomy" id="1764569"/>
    <lineage>
        <taxon>Bacteria</taxon>
        <taxon>Bacillati</taxon>
        <taxon>Cyanobacteriota</taxon>
        <taxon>Cyanophyceae</taxon>
        <taxon>Acaryochloridales</taxon>
        <taxon>Acaryochloridaceae</taxon>
        <taxon>Acaryochloris</taxon>
        <taxon>Acaryochloris thomasi</taxon>
    </lineage>
</organism>
<sequence length="44" mass="5273">MTQLLSARAIGLEYLKIVRQFWLHYSPYNFVTVHPDHFYGPFIC</sequence>
<keyword evidence="2" id="KW-1185">Reference proteome</keyword>
<comment type="caution">
    <text evidence="1">The sequence shown here is derived from an EMBL/GenBank/DDBJ whole genome shotgun (WGS) entry which is preliminary data.</text>
</comment>
<evidence type="ECO:0000313" key="2">
    <source>
        <dbReference type="Proteomes" id="UP000248857"/>
    </source>
</evidence>
<protein>
    <submittedName>
        <fullName evidence="1">Uncharacterized protein</fullName>
    </submittedName>
</protein>
<dbReference type="Proteomes" id="UP000248857">
    <property type="component" value="Unassembled WGS sequence"/>
</dbReference>
<dbReference type="AlphaFoldDB" id="A0A2W1JIL8"/>
<dbReference type="EMBL" id="PQWO01000007">
    <property type="protein sequence ID" value="PZD73136.1"/>
    <property type="molecule type" value="Genomic_DNA"/>
</dbReference>
<name>A0A2W1JIL8_9CYAN</name>
<proteinExistence type="predicted"/>
<accession>A0A2W1JIL8</accession>